<dbReference type="Pfam" id="PF04966">
    <property type="entry name" value="OprB"/>
    <property type="match status" value="1"/>
</dbReference>
<protein>
    <submittedName>
        <fullName evidence="3">Carbohydrate porin</fullName>
    </submittedName>
</protein>
<keyword evidence="4" id="KW-1185">Reference proteome</keyword>
<sequence length="386" mass="41009">MLTPSLVYDGSAIGVLQGGAREGETFVGSLHVRLHATAPETSAWAGTTALMDIRSLHGTPPGAWVGDAQGVTNIAGPSGTDIEELWVQHNFRNSTMSVLGGIYDLNTEFYHLQAAGLFLNSSFGMGPEFSQSGVEGPSIFPRTAMGVRVAAKPAPGMVLRAALLDGVPVVRPDGSRGAFRPGDGALAVAEAAFLSRPTKAADDQTSPRDRIGRFSSLSPYQDKLALGVWHYTGSYPDVGPAGALGALHHGSTGGYAIGEWRLLGRSADAEQTLAGFMQLGTADASTNRFQTYIGMGLVGTGWVPGRPSDQIGLAIASARNGSPYRQSQRIQRQDTAAAETAVELSYLTQITKWLIVQPDLQYVMRPNGSFTLRNAWVAQLRFELTF</sequence>
<comment type="similarity">
    <text evidence="1 2">Belongs to the OprB family.</text>
</comment>
<dbReference type="PANTHER" id="PTHR37944:SF1">
    <property type="entry name" value="PORIN B"/>
    <property type="match status" value="1"/>
</dbReference>
<accession>A0ABT8SDC7</accession>
<evidence type="ECO:0000256" key="1">
    <source>
        <dbReference type="ARBA" id="ARBA00008769"/>
    </source>
</evidence>
<dbReference type="EMBL" id="JAUKVY010000033">
    <property type="protein sequence ID" value="MDO1536935.1"/>
    <property type="molecule type" value="Genomic_DNA"/>
</dbReference>
<dbReference type="Gene3D" id="2.40.160.180">
    <property type="entry name" value="Carbohydrate-selective porin OprB"/>
    <property type="match status" value="1"/>
</dbReference>
<name>A0ABT8SDC7_9BURK</name>
<evidence type="ECO:0000313" key="4">
    <source>
        <dbReference type="Proteomes" id="UP001169027"/>
    </source>
</evidence>
<dbReference type="PANTHER" id="PTHR37944">
    <property type="entry name" value="PORIN B"/>
    <property type="match status" value="1"/>
</dbReference>
<dbReference type="RefSeq" id="WP_301815149.1">
    <property type="nucleotide sequence ID" value="NZ_JAUJZH010000033.1"/>
</dbReference>
<proteinExistence type="inferred from homology"/>
<reference evidence="3" key="1">
    <citation type="submission" date="2023-06" db="EMBL/GenBank/DDBJ databases">
        <authorList>
            <person name="Jiang Y."/>
            <person name="Liu Q."/>
        </authorList>
    </citation>
    <scope>NUCLEOTIDE SEQUENCE</scope>
    <source>
        <strain evidence="3">CGMCC 1.12090</strain>
    </source>
</reference>
<gene>
    <name evidence="3" type="ORF">Q2T77_32170</name>
</gene>
<evidence type="ECO:0000256" key="2">
    <source>
        <dbReference type="RuleBase" id="RU363072"/>
    </source>
</evidence>
<dbReference type="InterPro" id="IPR052932">
    <property type="entry name" value="OprB_Porin"/>
</dbReference>
<dbReference type="InterPro" id="IPR007049">
    <property type="entry name" value="Carb-sel_porin_OprB"/>
</dbReference>
<evidence type="ECO:0000313" key="3">
    <source>
        <dbReference type="EMBL" id="MDO1536935.1"/>
    </source>
</evidence>
<organism evidence="3 4">
    <name type="scientific">Variovorax ginsengisoli</name>
    <dbReference type="NCBI Taxonomy" id="363844"/>
    <lineage>
        <taxon>Bacteria</taxon>
        <taxon>Pseudomonadati</taxon>
        <taxon>Pseudomonadota</taxon>
        <taxon>Betaproteobacteria</taxon>
        <taxon>Burkholderiales</taxon>
        <taxon>Comamonadaceae</taxon>
        <taxon>Variovorax</taxon>
    </lineage>
</organism>
<dbReference type="Proteomes" id="UP001169027">
    <property type="component" value="Unassembled WGS sequence"/>
</dbReference>
<dbReference type="InterPro" id="IPR038673">
    <property type="entry name" value="OprB_sf"/>
</dbReference>
<comment type="caution">
    <text evidence="3">The sequence shown here is derived from an EMBL/GenBank/DDBJ whole genome shotgun (WGS) entry which is preliminary data.</text>
</comment>